<comment type="caution">
    <text evidence="2">The sequence shown here is derived from an EMBL/GenBank/DDBJ whole genome shotgun (WGS) entry which is preliminary data.</text>
</comment>
<proteinExistence type="predicted"/>
<evidence type="ECO:0000256" key="1">
    <source>
        <dbReference type="SAM" id="MobiDB-lite"/>
    </source>
</evidence>
<reference evidence="2" key="1">
    <citation type="journal article" date="2023" name="Science">
        <title>Genome structures resolve the early diversification of teleost fishes.</title>
        <authorList>
            <person name="Parey E."/>
            <person name="Louis A."/>
            <person name="Montfort J."/>
            <person name="Bouchez O."/>
            <person name="Roques C."/>
            <person name="Iampietro C."/>
            <person name="Lluch J."/>
            <person name="Castinel A."/>
            <person name="Donnadieu C."/>
            <person name="Desvignes T."/>
            <person name="Floi Bucao C."/>
            <person name="Jouanno E."/>
            <person name="Wen M."/>
            <person name="Mejri S."/>
            <person name="Dirks R."/>
            <person name="Jansen H."/>
            <person name="Henkel C."/>
            <person name="Chen W.J."/>
            <person name="Zahm M."/>
            <person name="Cabau C."/>
            <person name="Klopp C."/>
            <person name="Thompson A.W."/>
            <person name="Robinson-Rechavi M."/>
            <person name="Braasch I."/>
            <person name="Lecointre G."/>
            <person name="Bobe J."/>
            <person name="Postlethwait J.H."/>
            <person name="Berthelot C."/>
            <person name="Roest Crollius H."/>
            <person name="Guiguen Y."/>
        </authorList>
    </citation>
    <scope>NUCLEOTIDE SEQUENCE</scope>
    <source>
        <strain evidence="2">WJC10195</strain>
    </source>
</reference>
<organism evidence="2 3">
    <name type="scientific">Synaphobranchus kaupii</name>
    <name type="common">Kaup's arrowtooth eel</name>
    <dbReference type="NCBI Taxonomy" id="118154"/>
    <lineage>
        <taxon>Eukaryota</taxon>
        <taxon>Metazoa</taxon>
        <taxon>Chordata</taxon>
        <taxon>Craniata</taxon>
        <taxon>Vertebrata</taxon>
        <taxon>Euteleostomi</taxon>
        <taxon>Actinopterygii</taxon>
        <taxon>Neopterygii</taxon>
        <taxon>Teleostei</taxon>
        <taxon>Anguilliformes</taxon>
        <taxon>Synaphobranchidae</taxon>
        <taxon>Synaphobranchus</taxon>
    </lineage>
</organism>
<accession>A0A9Q1IF18</accession>
<sequence>MAARVKWTRPRALTERWPLGASTFCTVPKAAPACGRGLIYDVGRTVLCCSRKEPEPAPLPLRAGRDREADDLSLRGPLRLAVVTRRRPSSAGSTGALSGFLMGRSSRLTETGPFLSHVSAYIPGWGRSRRHGAADATCPADEEQHLDSSLMTGRRTKYATRGADDGREGEEGETR</sequence>
<feature type="region of interest" description="Disordered" evidence="1">
    <location>
        <begin position="133"/>
        <end position="175"/>
    </location>
</feature>
<evidence type="ECO:0000313" key="2">
    <source>
        <dbReference type="EMBL" id="KAJ8339403.1"/>
    </source>
</evidence>
<keyword evidence="3" id="KW-1185">Reference proteome</keyword>
<protein>
    <submittedName>
        <fullName evidence="2">Uncharacterized protein</fullName>
    </submittedName>
</protein>
<gene>
    <name evidence="2" type="ORF">SKAU_G00361890</name>
</gene>
<name>A0A9Q1IF18_SYNKA</name>
<evidence type="ECO:0000313" key="3">
    <source>
        <dbReference type="Proteomes" id="UP001152622"/>
    </source>
</evidence>
<dbReference type="EMBL" id="JAINUF010000017">
    <property type="protein sequence ID" value="KAJ8339403.1"/>
    <property type="molecule type" value="Genomic_DNA"/>
</dbReference>
<dbReference type="AlphaFoldDB" id="A0A9Q1IF18"/>
<dbReference type="Proteomes" id="UP001152622">
    <property type="component" value="Chromosome 17"/>
</dbReference>